<dbReference type="InterPro" id="IPR018782">
    <property type="entry name" value="MCU_reg"/>
</dbReference>
<evidence type="ECO:0000256" key="3">
    <source>
        <dbReference type="ARBA" id="ARBA00022180"/>
    </source>
</evidence>
<name>A0A914CXM3_9BILA</name>
<comment type="subunit">
    <text evidence="14">Component of the uniplex complex. Interacts (via the transmembrane region) with MCU (via the first transmembrane region); the interaction is direct.</text>
</comment>
<keyword evidence="13" id="KW-0472">Membrane</keyword>
<evidence type="ECO:0000313" key="15">
    <source>
        <dbReference type="Proteomes" id="UP000887540"/>
    </source>
</evidence>
<keyword evidence="4 14" id="KW-0813">Transport</keyword>
<evidence type="ECO:0000256" key="7">
    <source>
        <dbReference type="ARBA" id="ARBA00022792"/>
    </source>
</evidence>
<evidence type="ECO:0000256" key="6">
    <source>
        <dbReference type="ARBA" id="ARBA00022692"/>
    </source>
</evidence>
<keyword evidence="5 14" id="KW-0109">Calcium transport</keyword>
<dbReference type="GO" id="GO:0051560">
    <property type="term" value="P:mitochondrial calcium ion homeostasis"/>
    <property type="evidence" value="ECO:0007669"/>
    <property type="project" value="UniProtKB-UniRule"/>
</dbReference>
<keyword evidence="7 14" id="KW-0999">Mitochondrion inner membrane</keyword>
<comment type="function">
    <text evidence="14">Essential regulatory subunit of the mitochondrial calcium uniporter complex (uniplex), a complex that mediates calcium uptake into mitochondria.</text>
</comment>
<keyword evidence="11 14" id="KW-0406">Ion transport</keyword>
<organism evidence="15 16">
    <name type="scientific">Acrobeloides nanus</name>
    <dbReference type="NCBI Taxonomy" id="290746"/>
    <lineage>
        <taxon>Eukaryota</taxon>
        <taxon>Metazoa</taxon>
        <taxon>Ecdysozoa</taxon>
        <taxon>Nematoda</taxon>
        <taxon>Chromadorea</taxon>
        <taxon>Rhabditida</taxon>
        <taxon>Tylenchina</taxon>
        <taxon>Cephalobomorpha</taxon>
        <taxon>Cephaloboidea</taxon>
        <taxon>Cephalobidae</taxon>
        <taxon>Acrobeloides</taxon>
    </lineage>
</organism>
<evidence type="ECO:0000256" key="4">
    <source>
        <dbReference type="ARBA" id="ARBA00022448"/>
    </source>
</evidence>
<comment type="subcellular location">
    <subcellularLocation>
        <location evidence="1 14">Mitochondrion inner membrane</location>
        <topology evidence="1 14">Single-pass membrane protein</topology>
    </subcellularLocation>
</comment>
<evidence type="ECO:0000256" key="5">
    <source>
        <dbReference type="ARBA" id="ARBA00022568"/>
    </source>
</evidence>
<sequence>MIYRSIHKTSRTPNDLIALEPYSLPRGLFKISAVVAISLYIGGKMAQKGANFLEENEIFVHSEEDDDD</sequence>
<reference evidence="16" key="1">
    <citation type="submission" date="2022-11" db="UniProtKB">
        <authorList>
            <consortium name="WormBaseParasite"/>
        </authorList>
    </citation>
    <scope>IDENTIFICATION</scope>
</reference>
<keyword evidence="15" id="KW-1185">Reference proteome</keyword>
<evidence type="ECO:0000256" key="11">
    <source>
        <dbReference type="ARBA" id="ARBA00023065"/>
    </source>
</evidence>
<dbReference type="PANTHER" id="PTHR33904">
    <property type="entry name" value="ESSENTIAL MCU REGULATOR, MITOCHONDRIAL"/>
    <property type="match status" value="1"/>
</dbReference>
<evidence type="ECO:0000256" key="9">
    <source>
        <dbReference type="ARBA" id="ARBA00022946"/>
    </source>
</evidence>
<dbReference type="Proteomes" id="UP000887540">
    <property type="component" value="Unplaced"/>
</dbReference>
<proteinExistence type="inferred from homology"/>
<evidence type="ECO:0000256" key="8">
    <source>
        <dbReference type="ARBA" id="ARBA00022837"/>
    </source>
</evidence>
<dbReference type="AlphaFoldDB" id="A0A914CXM3"/>
<dbReference type="GO" id="GO:0036444">
    <property type="term" value="P:calcium import into the mitochondrion"/>
    <property type="evidence" value="ECO:0007669"/>
    <property type="project" value="UniProtKB-UniRule"/>
</dbReference>
<evidence type="ECO:0000256" key="13">
    <source>
        <dbReference type="ARBA" id="ARBA00023136"/>
    </source>
</evidence>
<keyword evidence="6" id="KW-0812">Transmembrane</keyword>
<protein>
    <recommendedName>
        <fullName evidence="3 14">Essential MCU regulator, mitochondrial</fullName>
    </recommendedName>
    <alternativeName>
        <fullName evidence="14">Single-pass membrane protein with aspartate-rich tail 1, mitochondrial</fullName>
    </alternativeName>
</protein>
<dbReference type="PANTHER" id="PTHR33904:SF1">
    <property type="entry name" value="ESSENTIAL MCU REGULATOR, MITOCHONDRIAL"/>
    <property type="match status" value="1"/>
</dbReference>
<dbReference type="WBParaSite" id="ACRNAN_scaffold156.g31874.t1">
    <property type="protein sequence ID" value="ACRNAN_scaffold156.g31874.t1"/>
    <property type="gene ID" value="ACRNAN_scaffold156.g31874"/>
</dbReference>
<keyword evidence="9 14" id="KW-0809">Transit peptide</keyword>
<evidence type="ECO:0000256" key="2">
    <source>
        <dbReference type="ARBA" id="ARBA00008958"/>
    </source>
</evidence>
<comment type="similarity">
    <text evidence="2 14">Belongs to the SMDT1/EMRE family.</text>
</comment>
<evidence type="ECO:0000313" key="16">
    <source>
        <dbReference type="WBParaSite" id="ACRNAN_scaffold156.g31874.t1"/>
    </source>
</evidence>
<keyword evidence="8 14" id="KW-0106">Calcium</keyword>
<evidence type="ECO:0000256" key="12">
    <source>
        <dbReference type="ARBA" id="ARBA00023128"/>
    </source>
</evidence>
<accession>A0A914CXM3</accession>
<evidence type="ECO:0000256" key="14">
    <source>
        <dbReference type="RuleBase" id="RU369077"/>
    </source>
</evidence>
<keyword evidence="12 14" id="KW-0496">Mitochondrion</keyword>
<keyword evidence="10" id="KW-1133">Transmembrane helix</keyword>
<evidence type="ECO:0000256" key="1">
    <source>
        <dbReference type="ARBA" id="ARBA00004434"/>
    </source>
</evidence>
<evidence type="ECO:0000256" key="10">
    <source>
        <dbReference type="ARBA" id="ARBA00022989"/>
    </source>
</evidence>
<dbReference type="Pfam" id="PF10161">
    <property type="entry name" value="DDDD"/>
    <property type="match status" value="1"/>
</dbReference>
<dbReference type="GO" id="GO:1990246">
    <property type="term" value="C:uniplex complex"/>
    <property type="evidence" value="ECO:0007669"/>
    <property type="project" value="UniProtKB-UniRule"/>
</dbReference>